<protein>
    <submittedName>
        <fullName evidence="14">HAMP domain-containing protein</fullName>
    </submittedName>
</protein>
<dbReference type="InterPro" id="IPR050640">
    <property type="entry name" value="Bact_2-comp_sensor_kinase"/>
</dbReference>
<dbReference type="Proteomes" id="UP000616779">
    <property type="component" value="Unassembled WGS sequence"/>
</dbReference>
<organism evidence="14 15">
    <name type="scientific">Paenibacillus phytorum</name>
    <dbReference type="NCBI Taxonomy" id="2654977"/>
    <lineage>
        <taxon>Bacteria</taxon>
        <taxon>Bacillati</taxon>
        <taxon>Bacillota</taxon>
        <taxon>Bacilli</taxon>
        <taxon>Bacillales</taxon>
        <taxon>Paenibacillaceae</taxon>
        <taxon>Paenibacillus</taxon>
    </lineage>
</organism>
<dbReference type="PANTHER" id="PTHR34220">
    <property type="entry name" value="SENSOR HISTIDINE KINASE YPDA"/>
    <property type="match status" value="1"/>
</dbReference>
<keyword evidence="15" id="KW-1185">Reference proteome</keyword>
<dbReference type="Gene3D" id="6.10.340.10">
    <property type="match status" value="1"/>
</dbReference>
<dbReference type="InterPro" id="IPR003660">
    <property type="entry name" value="HAMP_dom"/>
</dbReference>
<evidence type="ECO:0000256" key="9">
    <source>
        <dbReference type="ARBA" id="ARBA00022989"/>
    </source>
</evidence>
<evidence type="ECO:0000256" key="6">
    <source>
        <dbReference type="ARBA" id="ARBA00022741"/>
    </source>
</evidence>
<dbReference type="PROSITE" id="PS50885">
    <property type="entry name" value="HAMP"/>
    <property type="match status" value="1"/>
</dbReference>
<accession>A0ABX1XYW5</accession>
<dbReference type="SMART" id="SM00387">
    <property type="entry name" value="HATPase_c"/>
    <property type="match status" value="1"/>
</dbReference>
<proteinExistence type="predicted"/>
<evidence type="ECO:0000313" key="15">
    <source>
        <dbReference type="Proteomes" id="UP000616779"/>
    </source>
</evidence>
<dbReference type="Gene3D" id="3.30.450.20">
    <property type="entry name" value="PAS domain"/>
    <property type="match status" value="1"/>
</dbReference>
<dbReference type="InterPro" id="IPR010559">
    <property type="entry name" value="Sig_transdc_His_kin_internal"/>
</dbReference>
<dbReference type="SUPFAM" id="SSF55874">
    <property type="entry name" value="ATPase domain of HSP90 chaperone/DNA topoisomerase II/histidine kinase"/>
    <property type="match status" value="1"/>
</dbReference>
<evidence type="ECO:0000256" key="1">
    <source>
        <dbReference type="ARBA" id="ARBA00004651"/>
    </source>
</evidence>
<reference evidence="14 15" key="1">
    <citation type="submission" date="2019-10" db="EMBL/GenBank/DDBJ databases">
        <title>Description of Paenibacillus terrestris sp. nov.</title>
        <authorList>
            <person name="Carlier A."/>
            <person name="Qi S."/>
        </authorList>
    </citation>
    <scope>NUCLEOTIDE SEQUENCE [LARGE SCALE GENOMIC DNA]</scope>
    <source>
        <strain evidence="14 15">LMG 31458</strain>
    </source>
</reference>
<dbReference type="SMART" id="SM00304">
    <property type="entry name" value="HAMP"/>
    <property type="match status" value="1"/>
</dbReference>
<evidence type="ECO:0000313" key="14">
    <source>
        <dbReference type="EMBL" id="NOU72995.1"/>
    </source>
</evidence>
<dbReference type="InterPro" id="IPR033479">
    <property type="entry name" value="dCache_1"/>
</dbReference>
<feature type="transmembrane region" description="Helical" evidence="12">
    <location>
        <begin position="308"/>
        <end position="327"/>
    </location>
</feature>
<dbReference type="Pfam" id="PF02743">
    <property type="entry name" value="dCache_1"/>
    <property type="match status" value="1"/>
</dbReference>
<dbReference type="CDD" id="cd06225">
    <property type="entry name" value="HAMP"/>
    <property type="match status" value="1"/>
</dbReference>
<keyword evidence="7" id="KW-0418">Kinase</keyword>
<dbReference type="PANTHER" id="PTHR34220:SF11">
    <property type="entry name" value="SENSOR PROTEIN KINASE HPTS"/>
    <property type="match status" value="1"/>
</dbReference>
<evidence type="ECO:0000256" key="3">
    <source>
        <dbReference type="ARBA" id="ARBA00022553"/>
    </source>
</evidence>
<dbReference type="EMBL" id="WHOA01000110">
    <property type="protein sequence ID" value="NOU72995.1"/>
    <property type="molecule type" value="Genomic_DNA"/>
</dbReference>
<evidence type="ECO:0000259" key="13">
    <source>
        <dbReference type="PROSITE" id="PS50885"/>
    </source>
</evidence>
<keyword evidence="3" id="KW-0597">Phosphoprotein</keyword>
<keyword evidence="2" id="KW-1003">Cell membrane</keyword>
<evidence type="ECO:0000256" key="5">
    <source>
        <dbReference type="ARBA" id="ARBA00022692"/>
    </source>
</evidence>
<name>A0ABX1XYW5_9BACL</name>
<evidence type="ECO:0000256" key="12">
    <source>
        <dbReference type="SAM" id="Phobius"/>
    </source>
</evidence>
<evidence type="ECO:0000256" key="2">
    <source>
        <dbReference type="ARBA" id="ARBA00022475"/>
    </source>
</evidence>
<keyword evidence="5 12" id="KW-0812">Transmembrane</keyword>
<comment type="subcellular location">
    <subcellularLocation>
        <location evidence="1">Cell membrane</location>
        <topology evidence="1">Multi-pass membrane protein</topology>
    </subcellularLocation>
</comment>
<keyword evidence="4" id="KW-0808">Transferase</keyword>
<keyword evidence="6" id="KW-0547">Nucleotide-binding</keyword>
<gene>
    <name evidence="14" type="ORF">GC098_16465</name>
</gene>
<dbReference type="InterPro" id="IPR003594">
    <property type="entry name" value="HATPase_dom"/>
</dbReference>
<dbReference type="SUPFAM" id="SSF158472">
    <property type="entry name" value="HAMP domain-like"/>
    <property type="match status" value="1"/>
</dbReference>
<evidence type="ECO:0000256" key="10">
    <source>
        <dbReference type="ARBA" id="ARBA00023012"/>
    </source>
</evidence>
<keyword evidence="8" id="KW-0067">ATP-binding</keyword>
<dbReference type="Pfam" id="PF00672">
    <property type="entry name" value="HAMP"/>
    <property type="match status" value="1"/>
</dbReference>
<dbReference type="InterPro" id="IPR036890">
    <property type="entry name" value="HATPase_C_sf"/>
</dbReference>
<sequence>MLSFIKTKLPNRSLYLTMVLYYSMLSISSLVVFGGIMFYIFSNTMRSDTLSHSLKISSQTSMSLDNYFKDIVTSLEMVSTNPIVISSLLDYNTNSSYTNNANRKQIADLLQNTKSLKPDISNIFIYNPSLYFSIPNLTSINVNSPFLNQIWNSLVDMDHTKSIFYPTHTLDYYSNPRDQNVVSMSFPIRDISHFSKTNLGICFVDFNFEKIAQIIEHTKLGKSDSIILLSDDGIVIYSTDPRFKEGSNELGGLYVEQILQQDTGNYNTTFHSEKLQVNYSTSKATGWKLVYLSKLSEIQKNVDRTGTITLYLVCTVIVLSVAMSIFISRRSSKPIIKLMKNMQEVGRGNFTARIPEDEIYSEFRILNSGFNLMTNKINVLFDEVYTGKIKQREAEFKALQSNIHPHFLNNTLQVIHSLAILERTSDIEKVVTALGNLLEYTIYQKETNVLIFKELDYIKDYLQIQNIRYDNTIQVDIEVEEKVSRSYILKLLLQPLIENAIYHGLDKIAKERVLSIRGYTADGNIYFEIMDNGIGMTEQQLFAVIQNLEQKVVPETSIGLSNVQERIQIAYGQEYGIKIHSEYGRGTKLVLVIPLNG</sequence>
<dbReference type="Pfam" id="PF06580">
    <property type="entry name" value="His_kinase"/>
    <property type="match status" value="1"/>
</dbReference>
<feature type="transmembrane region" description="Helical" evidence="12">
    <location>
        <begin position="20"/>
        <end position="41"/>
    </location>
</feature>
<comment type="caution">
    <text evidence="14">The sequence shown here is derived from an EMBL/GenBank/DDBJ whole genome shotgun (WGS) entry which is preliminary data.</text>
</comment>
<feature type="domain" description="HAMP" evidence="13">
    <location>
        <begin position="329"/>
        <end position="382"/>
    </location>
</feature>
<evidence type="ECO:0000256" key="7">
    <source>
        <dbReference type="ARBA" id="ARBA00022777"/>
    </source>
</evidence>
<keyword evidence="9 12" id="KW-1133">Transmembrane helix</keyword>
<keyword evidence="11 12" id="KW-0472">Membrane</keyword>
<keyword evidence="10" id="KW-0902">Two-component regulatory system</keyword>
<dbReference type="Pfam" id="PF02518">
    <property type="entry name" value="HATPase_c"/>
    <property type="match status" value="1"/>
</dbReference>
<evidence type="ECO:0000256" key="4">
    <source>
        <dbReference type="ARBA" id="ARBA00022679"/>
    </source>
</evidence>
<evidence type="ECO:0000256" key="8">
    <source>
        <dbReference type="ARBA" id="ARBA00022840"/>
    </source>
</evidence>
<dbReference type="Gene3D" id="3.30.565.10">
    <property type="entry name" value="Histidine kinase-like ATPase, C-terminal domain"/>
    <property type="match status" value="1"/>
</dbReference>
<evidence type="ECO:0000256" key="11">
    <source>
        <dbReference type="ARBA" id="ARBA00023136"/>
    </source>
</evidence>